<evidence type="ECO:0000313" key="1">
    <source>
        <dbReference type="EMBL" id="JAH25278.1"/>
    </source>
</evidence>
<protein>
    <submittedName>
        <fullName evidence="1">Uncharacterized protein</fullName>
    </submittedName>
</protein>
<sequence>MNLKKYKILMTHFFELTAVLQAIIQGQISSNGKSGNTLIWSLTNENA</sequence>
<reference evidence="1" key="2">
    <citation type="journal article" date="2015" name="Fish Shellfish Immunol.">
        <title>Early steps in the European eel (Anguilla anguilla)-Vibrio vulnificus interaction in the gills: Role of the RtxA13 toxin.</title>
        <authorList>
            <person name="Callol A."/>
            <person name="Pajuelo D."/>
            <person name="Ebbesson L."/>
            <person name="Teles M."/>
            <person name="MacKenzie S."/>
            <person name="Amaro C."/>
        </authorList>
    </citation>
    <scope>NUCLEOTIDE SEQUENCE</scope>
</reference>
<reference evidence="1" key="1">
    <citation type="submission" date="2014-11" db="EMBL/GenBank/DDBJ databases">
        <authorList>
            <person name="Amaro Gonzalez C."/>
        </authorList>
    </citation>
    <scope>NUCLEOTIDE SEQUENCE</scope>
</reference>
<dbReference type="EMBL" id="GBXM01083299">
    <property type="protein sequence ID" value="JAH25278.1"/>
    <property type="molecule type" value="Transcribed_RNA"/>
</dbReference>
<proteinExistence type="predicted"/>
<accession>A0A0E9RAD1</accession>
<organism evidence="1">
    <name type="scientific">Anguilla anguilla</name>
    <name type="common">European freshwater eel</name>
    <name type="synonym">Muraena anguilla</name>
    <dbReference type="NCBI Taxonomy" id="7936"/>
    <lineage>
        <taxon>Eukaryota</taxon>
        <taxon>Metazoa</taxon>
        <taxon>Chordata</taxon>
        <taxon>Craniata</taxon>
        <taxon>Vertebrata</taxon>
        <taxon>Euteleostomi</taxon>
        <taxon>Actinopterygii</taxon>
        <taxon>Neopterygii</taxon>
        <taxon>Teleostei</taxon>
        <taxon>Anguilliformes</taxon>
        <taxon>Anguillidae</taxon>
        <taxon>Anguilla</taxon>
    </lineage>
</organism>
<dbReference type="AlphaFoldDB" id="A0A0E9RAD1"/>
<name>A0A0E9RAD1_ANGAN</name>